<dbReference type="RefSeq" id="WP_083048799.1">
    <property type="nucleotide sequence ID" value="NZ_MWQY01000004.1"/>
</dbReference>
<dbReference type="STRING" id="1963862.B4O97_04730"/>
<sequence length="379" mass="42108">MSSTALPERLDRAQIEKQRVKLKEGFPFDALFTRIDFLLFVLNRQRQIVESYPEDAGRFHEDLLEGLGLRPGEALGCVHAKSCPGGCGTSQACRFCGLALAVLEAQEEGISVKRRCLLRRSGAVSEEGIEYQVTAVPISWENEPYILLFLEDRSDEKRRMVMERLFFHDVLNTATGLRMHLELLARKDLPPGVRADVTKLLEISSSLTGEIEDQKTLSGAENGTLQVRKDFVHSLELLKVLADQFSGFAEKRGVSIEIRPFAEVFSLITDAGLLRRVVGNMLKNALEASESGDTVTLFCGTRSGGKVFSVWNPGVMDEEARLRVFTRSFSTKGENRGLGTYSMKLLGEGYLKASVGFTSTEQDGTEFHILFVDSSRPSL</sequence>
<protein>
    <recommendedName>
        <fullName evidence="2">Histidine kinase domain-containing protein</fullName>
    </recommendedName>
</protein>
<dbReference type="InterPro" id="IPR005467">
    <property type="entry name" value="His_kinase_dom"/>
</dbReference>
<dbReference type="Gene3D" id="3.30.565.10">
    <property type="entry name" value="Histidine kinase-like ATPase, C-terminal domain"/>
    <property type="match status" value="1"/>
</dbReference>
<dbReference type="EMBL" id="MWQY01000004">
    <property type="protein sequence ID" value="ORC36933.1"/>
    <property type="molecule type" value="Genomic_DNA"/>
</dbReference>
<keyword evidence="1" id="KW-0597">Phosphoprotein</keyword>
<evidence type="ECO:0000259" key="2">
    <source>
        <dbReference type="PROSITE" id="PS50109"/>
    </source>
</evidence>
<evidence type="ECO:0000256" key="1">
    <source>
        <dbReference type="ARBA" id="ARBA00022553"/>
    </source>
</evidence>
<comment type="caution">
    <text evidence="3">The sequence shown here is derived from an EMBL/GenBank/DDBJ whole genome shotgun (WGS) entry which is preliminary data.</text>
</comment>
<dbReference type="InterPro" id="IPR003594">
    <property type="entry name" value="HATPase_dom"/>
</dbReference>
<dbReference type="PANTHER" id="PTHR43547:SF2">
    <property type="entry name" value="HYBRID SIGNAL TRANSDUCTION HISTIDINE KINASE C"/>
    <property type="match status" value="1"/>
</dbReference>
<dbReference type="PANTHER" id="PTHR43547">
    <property type="entry name" value="TWO-COMPONENT HISTIDINE KINASE"/>
    <property type="match status" value="1"/>
</dbReference>
<evidence type="ECO:0000313" key="4">
    <source>
        <dbReference type="Proteomes" id="UP000192343"/>
    </source>
</evidence>
<reference evidence="3 4" key="1">
    <citation type="submission" date="2017-03" db="EMBL/GenBank/DDBJ databases">
        <title>Draft Genome sequence of Marispirochaeta sp. strain JC444.</title>
        <authorList>
            <person name="Shivani Y."/>
            <person name="Subhash Y."/>
            <person name="Sasikala C."/>
            <person name="Ramana C."/>
        </authorList>
    </citation>
    <scope>NUCLEOTIDE SEQUENCE [LARGE SCALE GENOMIC DNA]</scope>
    <source>
        <strain evidence="3 4">JC444</strain>
    </source>
</reference>
<feature type="domain" description="Histidine kinase" evidence="2">
    <location>
        <begin position="165"/>
        <end position="375"/>
    </location>
</feature>
<dbReference type="SUPFAM" id="SSF55874">
    <property type="entry name" value="ATPase domain of HSP90 chaperone/DNA topoisomerase II/histidine kinase"/>
    <property type="match status" value="1"/>
</dbReference>
<dbReference type="SMART" id="SM00387">
    <property type="entry name" value="HATPase_c"/>
    <property type="match status" value="1"/>
</dbReference>
<accession>A0A1Y1S0P1</accession>
<organism evidence="3 4">
    <name type="scientific">Marispirochaeta aestuarii</name>
    <dbReference type="NCBI Taxonomy" id="1963862"/>
    <lineage>
        <taxon>Bacteria</taxon>
        <taxon>Pseudomonadati</taxon>
        <taxon>Spirochaetota</taxon>
        <taxon>Spirochaetia</taxon>
        <taxon>Spirochaetales</taxon>
        <taxon>Spirochaetaceae</taxon>
        <taxon>Marispirochaeta</taxon>
    </lineage>
</organism>
<dbReference type="Proteomes" id="UP000192343">
    <property type="component" value="Unassembled WGS sequence"/>
</dbReference>
<dbReference type="AlphaFoldDB" id="A0A1Y1S0P1"/>
<dbReference type="Pfam" id="PF02518">
    <property type="entry name" value="HATPase_c"/>
    <property type="match status" value="1"/>
</dbReference>
<dbReference type="OrthoDB" id="9792686at2"/>
<proteinExistence type="predicted"/>
<dbReference type="PROSITE" id="PS50109">
    <property type="entry name" value="HIS_KIN"/>
    <property type="match status" value="1"/>
</dbReference>
<keyword evidence="4" id="KW-1185">Reference proteome</keyword>
<gene>
    <name evidence="3" type="ORF">B4O97_04730</name>
</gene>
<dbReference type="InterPro" id="IPR036890">
    <property type="entry name" value="HATPase_C_sf"/>
</dbReference>
<name>A0A1Y1S0P1_9SPIO</name>
<dbReference type="GO" id="GO:0000155">
    <property type="term" value="F:phosphorelay sensor kinase activity"/>
    <property type="evidence" value="ECO:0007669"/>
    <property type="project" value="TreeGrafter"/>
</dbReference>
<evidence type="ECO:0000313" key="3">
    <source>
        <dbReference type="EMBL" id="ORC36933.1"/>
    </source>
</evidence>